<dbReference type="AlphaFoldDB" id="A0A2S9KBM8"/>
<reference evidence="7 8" key="1">
    <citation type="submission" date="2018-03" db="EMBL/GenBank/DDBJ databases">
        <title>Comparative genomics illustrates the genes involved in a hyperalkaliphilic mechanisms of Serpentinomonas isolated from highly-alkaline calcium-rich serpentinized springs.</title>
        <authorList>
            <person name="Suzuki S."/>
            <person name="Ishii S."/>
            <person name="Walworth N."/>
            <person name="Bird L."/>
            <person name="Kuenen J.G."/>
            <person name="Nealson K.H."/>
        </authorList>
    </citation>
    <scope>NUCLEOTIDE SEQUENCE [LARGE SCALE GENOMIC DNA]</scope>
    <source>
        <strain evidence="7 8">83</strain>
    </source>
</reference>
<sequence>MPSLLSRPERPDLSTVSPSALPGLGDSLPPDTVPVSLVNAVRATCEDLRAALEWQLRLKPMPIGEALLALAKITPEQLSEALHRQSLTRGVPLGQILLDMKLVTTADLQLALVTKMGYPFVDLKLFPIDAAALRRVPATTAVRLRVLPLMEWQSTLVVAMTDPLQFRILEELEFTSQRKVRPVVTTSVDLTAQIAKAYRGIGMADNLALQEPAPRVEREALAAAAVASSEQDAWMLAAELNGGDAKPEQEEQPLEQSDNTLVRLINSMISEAYHQRASDIHIEPYPGREKVSIRFRIDGELRPYLELPPSYRNALTARIKIMSDLDISERRKPQDGKIAFAKYGGLPLELRVATIPTAHGLEDIVMRLLTAFRVVPLEALELAPDKLELLQQVVERPNGLFLCVGPTGSGKTTTLHSVLQRLNRPNRKIWTAEDPVEITQHGLRQIQVNPRIGWTFAAALRSLLRADPDVIMVGEIRDPETAEMAIEASLTGHLVLSTLHTNSAADTIVRLNDLGVDSFSFADSLQGILAQRLVRKLCASCKQSRPMLAPRLREITDDYQRALPPGHALRDTQALHEQWRQRHAKGGMLQDFQAPGCDHCGNTGYMGRMALHELLAATPAVRQLVQKRARPAEILALALSEGMRSLRQDGIEKVLAGQTSLAEVRASTND</sequence>
<dbReference type="GO" id="GO:0005886">
    <property type="term" value="C:plasma membrane"/>
    <property type="evidence" value="ECO:0007669"/>
    <property type="project" value="TreeGrafter"/>
</dbReference>
<gene>
    <name evidence="7" type="ORF">C6P61_14850</name>
    <name evidence="6" type="ORF">F5985_11710</name>
</gene>
<dbReference type="PROSITE" id="PS00662">
    <property type="entry name" value="T2SP_E"/>
    <property type="match status" value="1"/>
</dbReference>
<dbReference type="Gene3D" id="3.40.50.300">
    <property type="entry name" value="P-loop containing nucleotide triphosphate hydrolases"/>
    <property type="match status" value="1"/>
</dbReference>
<proteinExistence type="inferred from homology"/>
<dbReference type="Gene3D" id="3.30.300.160">
    <property type="entry name" value="Type II secretion system, protein E, N-terminal domain"/>
    <property type="match status" value="1"/>
</dbReference>
<evidence type="ECO:0000256" key="3">
    <source>
        <dbReference type="ARBA" id="ARBA00022840"/>
    </source>
</evidence>
<evidence type="ECO:0000313" key="8">
    <source>
        <dbReference type="Proteomes" id="UP000238326"/>
    </source>
</evidence>
<dbReference type="SUPFAM" id="SSF52540">
    <property type="entry name" value="P-loop containing nucleoside triphosphate hydrolases"/>
    <property type="match status" value="1"/>
</dbReference>
<dbReference type="Proteomes" id="UP000238326">
    <property type="component" value="Unassembled WGS sequence"/>
</dbReference>
<evidence type="ECO:0000256" key="2">
    <source>
        <dbReference type="ARBA" id="ARBA00022741"/>
    </source>
</evidence>
<comment type="caution">
    <text evidence="7">The sequence shown here is derived from an EMBL/GenBank/DDBJ whole genome shotgun (WGS) entry which is preliminary data.</text>
</comment>
<dbReference type="InterPro" id="IPR027417">
    <property type="entry name" value="P-loop_NTPase"/>
</dbReference>
<dbReference type="InterPro" id="IPR001482">
    <property type="entry name" value="T2SS/T4SS_dom"/>
</dbReference>
<dbReference type="OrthoDB" id="5790493at2"/>
<dbReference type="GO" id="GO:0016887">
    <property type="term" value="F:ATP hydrolysis activity"/>
    <property type="evidence" value="ECO:0007669"/>
    <property type="project" value="TreeGrafter"/>
</dbReference>
<dbReference type="PANTHER" id="PTHR30258">
    <property type="entry name" value="TYPE II SECRETION SYSTEM PROTEIN GSPE-RELATED"/>
    <property type="match status" value="1"/>
</dbReference>
<accession>A0A2S9KBM8</accession>
<dbReference type="GO" id="GO:0005524">
    <property type="term" value="F:ATP binding"/>
    <property type="evidence" value="ECO:0007669"/>
    <property type="project" value="UniProtKB-KW"/>
</dbReference>
<evidence type="ECO:0000313" key="7">
    <source>
        <dbReference type="EMBL" id="PRD67782.1"/>
    </source>
</evidence>
<organism evidence="7 8">
    <name type="scientific">Malikia spinosa</name>
    <dbReference type="NCBI Taxonomy" id="86180"/>
    <lineage>
        <taxon>Bacteria</taxon>
        <taxon>Pseudomonadati</taxon>
        <taxon>Pseudomonadota</taxon>
        <taxon>Betaproteobacteria</taxon>
        <taxon>Burkholderiales</taxon>
        <taxon>Comamonadaceae</taxon>
        <taxon>Malikia</taxon>
    </lineage>
</organism>
<name>A0A2S9KBM8_9BURK</name>
<comment type="similarity">
    <text evidence="1">Belongs to the GSP E family.</text>
</comment>
<dbReference type="Gene3D" id="3.30.450.90">
    <property type="match status" value="1"/>
</dbReference>
<keyword evidence="3" id="KW-0067">ATP-binding</keyword>
<evidence type="ECO:0000259" key="5">
    <source>
        <dbReference type="PROSITE" id="PS00662"/>
    </source>
</evidence>
<keyword evidence="8" id="KW-1185">Reference proteome</keyword>
<dbReference type="CDD" id="cd01129">
    <property type="entry name" value="PulE-GspE-like"/>
    <property type="match status" value="1"/>
</dbReference>
<dbReference type="EMBL" id="VYSB01000012">
    <property type="protein sequence ID" value="MYZ52785.1"/>
    <property type="molecule type" value="Genomic_DNA"/>
</dbReference>
<dbReference type="PANTHER" id="PTHR30258:SF1">
    <property type="entry name" value="PROTEIN TRANSPORT PROTEIN HOFB HOMOLOG"/>
    <property type="match status" value="1"/>
</dbReference>
<dbReference type="Proteomes" id="UP000481947">
    <property type="component" value="Unassembled WGS sequence"/>
</dbReference>
<feature type="domain" description="Bacterial type II secretion system protein E" evidence="5">
    <location>
        <begin position="464"/>
        <end position="478"/>
    </location>
</feature>
<dbReference type="Pfam" id="PF00437">
    <property type="entry name" value="T2SSE"/>
    <property type="match status" value="1"/>
</dbReference>
<keyword evidence="2" id="KW-0547">Nucleotide-binding</keyword>
<dbReference type="InterPro" id="IPR037257">
    <property type="entry name" value="T2SS_E_N_sf"/>
</dbReference>
<dbReference type="InterPro" id="IPR007831">
    <property type="entry name" value="T2SS_GspE_N"/>
</dbReference>
<dbReference type="SUPFAM" id="SSF160246">
    <property type="entry name" value="EspE N-terminal domain-like"/>
    <property type="match status" value="1"/>
</dbReference>
<protein>
    <submittedName>
        <fullName evidence="7">Pilus assembly protein PilB</fullName>
    </submittedName>
    <submittedName>
        <fullName evidence="6">Type II/IV secretion system protein</fullName>
    </submittedName>
</protein>
<evidence type="ECO:0000256" key="4">
    <source>
        <dbReference type="SAM" id="MobiDB-lite"/>
    </source>
</evidence>
<evidence type="ECO:0000256" key="1">
    <source>
        <dbReference type="ARBA" id="ARBA00006611"/>
    </source>
</evidence>
<dbReference type="EMBL" id="PVLR01000046">
    <property type="protein sequence ID" value="PRD67782.1"/>
    <property type="molecule type" value="Genomic_DNA"/>
</dbReference>
<evidence type="ECO:0000313" key="6">
    <source>
        <dbReference type="EMBL" id="MYZ52785.1"/>
    </source>
</evidence>
<reference evidence="6 9" key="2">
    <citation type="submission" date="2019-09" db="EMBL/GenBank/DDBJ databases">
        <title>Identification of Malikia spinosa a prominent benzene-, toluene-, and ethylbenzene-degrading bacterium: enrichment, isolation and whole genome sequencing.</title>
        <authorList>
            <person name="Tancsics A."/>
            <person name="Revesz F."/>
            <person name="Kriszt B."/>
        </authorList>
    </citation>
    <scope>NUCLEOTIDE SEQUENCE [LARGE SCALE GENOMIC DNA]</scope>
    <source>
        <strain evidence="6 9">AB6</strain>
    </source>
</reference>
<feature type="region of interest" description="Disordered" evidence="4">
    <location>
        <begin position="1"/>
        <end position="27"/>
    </location>
</feature>
<dbReference type="Pfam" id="PF05157">
    <property type="entry name" value="MshEN"/>
    <property type="match status" value="1"/>
</dbReference>
<evidence type="ECO:0000313" key="9">
    <source>
        <dbReference type="Proteomes" id="UP000481947"/>
    </source>
</evidence>